<feature type="compositionally biased region" description="Low complexity" evidence="1">
    <location>
        <begin position="397"/>
        <end position="409"/>
    </location>
</feature>
<organism evidence="2 3">
    <name type="scientific">Staphylotrichum tortipilum</name>
    <dbReference type="NCBI Taxonomy" id="2831512"/>
    <lineage>
        <taxon>Eukaryota</taxon>
        <taxon>Fungi</taxon>
        <taxon>Dikarya</taxon>
        <taxon>Ascomycota</taxon>
        <taxon>Pezizomycotina</taxon>
        <taxon>Sordariomycetes</taxon>
        <taxon>Sordariomycetidae</taxon>
        <taxon>Sordariales</taxon>
        <taxon>Chaetomiaceae</taxon>
        <taxon>Staphylotrichum</taxon>
    </lineage>
</organism>
<accession>A0AAN6MG69</accession>
<feature type="compositionally biased region" description="Acidic residues" evidence="1">
    <location>
        <begin position="175"/>
        <end position="193"/>
    </location>
</feature>
<gene>
    <name evidence="2" type="ORF">C8A05DRAFT_18206</name>
</gene>
<dbReference type="PANTHER" id="PTHR22794:SF2">
    <property type="entry name" value="THAP DOMAIN-CONTAINING PROTEIN 11"/>
    <property type="match status" value="1"/>
</dbReference>
<evidence type="ECO:0000256" key="1">
    <source>
        <dbReference type="SAM" id="MobiDB-lite"/>
    </source>
</evidence>
<dbReference type="GO" id="GO:0031931">
    <property type="term" value="C:TORC1 complex"/>
    <property type="evidence" value="ECO:0007669"/>
    <property type="project" value="TreeGrafter"/>
</dbReference>
<dbReference type="EMBL" id="MU855797">
    <property type="protein sequence ID" value="KAK3899348.1"/>
    <property type="molecule type" value="Genomic_DNA"/>
</dbReference>
<reference evidence="2" key="2">
    <citation type="submission" date="2023-05" db="EMBL/GenBank/DDBJ databases">
        <authorList>
            <consortium name="Lawrence Berkeley National Laboratory"/>
            <person name="Steindorff A."/>
            <person name="Hensen N."/>
            <person name="Bonometti L."/>
            <person name="Westerberg I."/>
            <person name="Brannstrom I.O."/>
            <person name="Guillou S."/>
            <person name="Cros-Aarteil S."/>
            <person name="Calhoun S."/>
            <person name="Haridas S."/>
            <person name="Kuo A."/>
            <person name="Mondo S."/>
            <person name="Pangilinan J."/>
            <person name="Riley R."/>
            <person name="Labutti K."/>
            <person name="Andreopoulos B."/>
            <person name="Lipzen A."/>
            <person name="Chen C."/>
            <person name="Yanf M."/>
            <person name="Daum C."/>
            <person name="Ng V."/>
            <person name="Clum A."/>
            <person name="Ohm R."/>
            <person name="Martin F."/>
            <person name="Silar P."/>
            <person name="Natvig D."/>
            <person name="Lalanne C."/>
            <person name="Gautier V."/>
            <person name="Ament-Velasquez S.L."/>
            <person name="Kruys A."/>
            <person name="Hutchinson M.I."/>
            <person name="Powell A.J."/>
            <person name="Barry K."/>
            <person name="Miller A.N."/>
            <person name="Grigoriev I.V."/>
            <person name="Debuchy R."/>
            <person name="Gladieux P."/>
            <person name="Thoren M.H."/>
            <person name="Johannesson H."/>
        </authorList>
    </citation>
    <scope>NUCLEOTIDE SEQUENCE</scope>
    <source>
        <strain evidence="2">CBS 103.79</strain>
    </source>
</reference>
<name>A0AAN6MG69_9PEZI</name>
<feature type="compositionally biased region" description="Polar residues" evidence="1">
    <location>
        <begin position="90"/>
        <end position="100"/>
    </location>
</feature>
<feature type="compositionally biased region" description="Polar residues" evidence="1">
    <location>
        <begin position="371"/>
        <end position="381"/>
    </location>
</feature>
<dbReference type="Proteomes" id="UP001303889">
    <property type="component" value="Unassembled WGS sequence"/>
</dbReference>
<evidence type="ECO:0000313" key="3">
    <source>
        <dbReference type="Proteomes" id="UP001303889"/>
    </source>
</evidence>
<feature type="compositionally biased region" description="Polar residues" evidence="1">
    <location>
        <begin position="601"/>
        <end position="610"/>
    </location>
</feature>
<comment type="caution">
    <text evidence="2">The sequence shown here is derived from an EMBL/GenBank/DDBJ whole genome shotgun (WGS) entry which is preliminary data.</text>
</comment>
<feature type="compositionally biased region" description="Low complexity" evidence="1">
    <location>
        <begin position="583"/>
        <end position="597"/>
    </location>
</feature>
<feature type="compositionally biased region" description="Polar residues" evidence="1">
    <location>
        <begin position="251"/>
        <end position="282"/>
    </location>
</feature>
<proteinExistence type="predicted"/>
<feature type="compositionally biased region" description="Low complexity" evidence="1">
    <location>
        <begin position="619"/>
        <end position="628"/>
    </location>
</feature>
<reference evidence="2" key="1">
    <citation type="journal article" date="2023" name="Mol. Phylogenet. Evol.">
        <title>Genome-scale phylogeny and comparative genomics of the fungal order Sordariales.</title>
        <authorList>
            <person name="Hensen N."/>
            <person name="Bonometti L."/>
            <person name="Westerberg I."/>
            <person name="Brannstrom I.O."/>
            <person name="Guillou S."/>
            <person name="Cros-Aarteil S."/>
            <person name="Calhoun S."/>
            <person name="Haridas S."/>
            <person name="Kuo A."/>
            <person name="Mondo S."/>
            <person name="Pangilinan J."/>
            <person name="Riley R."/>
            <person name="LaButti K."/>
            <person name="Andreopoulos B."/>
            <person name="Lipzen A."/>
            <person name="Chen C."/>
            <person name="Yan M."/>
            <person name="Daum C."/>
            <person name="Ng V."/>
            <person name="Clum A."/>
            <person name="Steindorff A."/>
            <person name="Ohm R.A."/>
            <person name="Martin F."/>
            <person name="Silar P."/>
            <person name="Natvig D.O."/>
            <person name="Lalanne C."/>
            <person name="Gautier V."/>
            <person name="Ament-Velasquez S.L."/>
            <person name="Kruys A."/>
            <person name="Hutchinson M.I."/>
            <person name="Powell A.J."/>
            <person name="Barry K."/>
            <person name="Miller A.N."/>
            <person name="Grigoriev I.V."/>
            <person name="Debuchy R."/>
            <person name="Gladieux P."/>
            <person name="Hiltunen Thoren M."/>
            <person name="Johannesson H."/>
        </authorList>
    </citation>
    <scope>NUCLEOTIDE SEQUENCE</scope>
    <source>
        <strain evidence="2">CBS 103.79</strain>
    </source>
</reference>
<feature type="region of interest" description="Disordered" evidence="1">
    <location>
        <begin position="1"/>
        <end position="356"/>
    </location>
</feature>
<dbReference type="AlphaFoldDB" id="A0AAN6MG69"/>
<feature type="compositionally biased region" description="Polar residues" evidence="1">
    <location>
        <begin position="146"/>
        <end position="156"/>
    </location>
</feature>
<feature type="compositionally biased region" description="Acidic residues" evidence="1">
    <location>
        <begin position="410"/>
        <end position="420"/>
    </location>
</feature>
<feature type="compositionally biased region" description="Polar residues" evidence="1">
    <location>
        <begin position="302"/>
        <end position="319"/>
    </location>
</feature>
<dbReference type="PANTHER" id="PTHR22794">
    <property type="entry name" value="THAP DOMAIN PROTEIN 11"/>
    <property type="match status" value="1"/>
</dbReference>
<feature type="compositionally biased region" description="Polar residues" evidence="1">
    <location>
        <begin position="209"/>
        <end position="218"/>
    </location>
</feature>
<sequence length="670" mass="70883">MARDGNSDALGANQSKKTAASDHDLGDQPQQQHPPQQQHHRAKSQKHVVGGAAGGRLHARIPSSKALHKHHAAPSTAKLNRKHGSLSPDRGTTTTVLASHQQHRRATSELKLPRDSSSTNLKRNTSQTLLKRNRSHVDVVGKRTKSSTALNRSASNPAVHKLRSSGSSKVQFNLGDEDPDDGPDDAHDEDEWVDASTSASPLLSRRGSAVSSAHTANHATEEDEAEPTASSPTHRPLRNGTRSGAQGGTTNGTHQSAVSSPPQNKPATHNQYLTSRILSRTPSHGAPPMMSAEHVSARPPSLRQQSPTDSSLGQGQYLPNTPGAAAQVRPGSSGKAELTSRFVGNNSQEPGSGLAGESFILAAQRGGLSRAATNGKDSSAQPKRRQSLGGLSQTRGIDAISARRAAASELDSDDDDDDDDRMSRRSRSRRSGEYNGLPTDMNRTQQKLNLQRASSTLEPTHPHPGLGMLPPGVAAAAGGSLVGVPTTYDSRDPRVTKMLERTGTEYLTVRRHLNPVARSVWRVMQLPGLENSRRIPPPNGTGPRHHTSRPSEQFYRSHQREPTLTRNSSMADLINGGGGTGSSTGRRPPTPRSSSGGVFSALQSASSSLGTDDGGGAGRLQAAAAAHGQGHGHGQGLSGSSLVDGAEDAGTLAMLRMMWDKNMDLRSNQD</sequence>
<evidence type="ECO:0000313" key="2">
    <source>
        <dbReference type="EMBL" id="KAK3899348.1"/>
    </source>
</evidence>
<protein>
    <submittedName>
        <fullName evidence="2">Uncharacterized protein</fullName>
    </submittedName>
</protein>
<keyword evidence="3" id="KW-1185">Reference proteome</keyword>
<feature type="region of interest" description="Disordered" evidence="1">
    <location>
        <begin position="370"/>
        <end position="444"/>
    </location>
</feature>
<dbReference type="GO" id="GO:0000329">
    <property type="term" value="C:fungal-type vacuole membrane"/>
    <property type="evidence" value="ECO:0007669"/>
    <property type="project" value="TreeGrafter"/>
</dbReference>
<feature type="region of interest" description="Disordered" evidence="1">
    <location>
        <begin position="530"/>
        <end position="642"/>
    </location>
</feature>
<feature type="compositionally biased region" description="Polar residues" evidence="1">
    <location>
        <begin position="115"/>
        <end position="130"/>
    </location>
</feature>
<feature type="compositionally biased region" description="Low complexity" evidence="1">
    <location>
        <begin position="28"/>
        <end position="37"/>
    </location>
</feature>